<organism evidence="1 2">
    <name type="scientific">Acropora cervicornis</name>
    <name type="common">Staghorn coral</name>
    <dbReference type="NCBI Taxonomy" id="6130"/>
    <lineage>
        <taxon>Eukaryota</taxon>
        <taxon>Metazoa</taxon>
        <taxon>Cnidaria</taxon>
        <taxon>Anthozoa</taxon>
        <taxon>Hexacorallia</taxon>
        <taxon>Scleractinia</taxon>
        <taxon>Astrocoeniina</taxon>
        <taxon>Acroporidae</taxon>
        <taxon>Acropora</taxon>
    </lineage>
</organism>
<name>A0AAD9QSQ9_ACRCE</name>
<dbReference type="AlphaFoldDB" id="A0AAD9QSQ9"/>
<keyword evidence="2" id="KW-1185">Reference proteome</keyword>
<sequence length="100" mass="11741">MGDGNEPNEPNGQRFCEVIRIGIEDNTAEVTIFYTPDRDFQVFDGYVIANKDETRYGHRYRKLRLVTSKANVIQIKRYYDTQEYVVDSAVFYFDGKKVEL</sequence>
<protein>
    <submittedName>
        <fullName evidence="1">Uncharacterized protein</fullName>
    </submittedName>
</protein>
<dbReference type="Proteomes" id="UP001249851">
    <property type="component" value="Unassembled WGS sequence"/>
</dbReference>
<evidence type="ECO:0000313" key="2">
    <source>
        <dbReference type="Proteomes" id="UP001249851"/>
    </source>
</evidence>
<gene>
    <name evidence="1" type="ORF">P5673_009520</name>
</gene>
<evidence type="ECO:0000313" key="1">
    <source>
        <dbReference type="EMBL" id="KAK2566834.1"/>
    </source>
</evidence>
<accession>A0AAD9QSQ9</accession>
<reference evidence="1" key="1">
    <citation type="journal article" date="2023" name="G3 (Bethesda)">
        <title>Whole genome assembly and annotation of the endangered Caribbean coral Acropora cervicornis.</title>
        <authorList>
            <person name="Selwyn J.D."/>
            <person name="Vollmer S.V."/>
        </authorList>
    </citation>
    <scope>NUCLEOTIDE SEQUENCE</scope>
    <source>
        <strain evidence="1">K2</strain>
    </source>
</reference>
<dbReference type="EMBL" id="JARQWQ010000016">
    <property type="protein sequence ID" value="KAK2566834.1"/>
    <property type="molecule type" value="Genomic_DNA"/>
</dbReference>
<comment type="caution">
    <text evidence="1">The sequence shown here is derived from an EMBL/GenBank/DDBJ whole genome shotgun (WGS) entry which is preliminary data.</text>
</comment>
<proteinExistence type="predicted"/>
<reference evidence="1" key="2">
    <citation type="journal article" date="2023" name="Science">
        <title>Genomic signatures of disease resistance in endangered staghorn corals.</title>
        <authorList>
            <person name="Vollmer S.V."/>
            <person name="Selwyn J.D."/>
            <person name="Despard B.A."/>
            <person name="Roesel C.L."/>
        </authorList>
    </citation>
    <scope>NUCLEOTIDE SEQUENCE</scope>
    <source>
        <strain evidence="1">K2</strain>
    </source>
</reference>